<dbReference type="PANTHER" id="PTHR11489">
    <property type="entry name" value="40S RIBOSOMAL PROTEIN SA"/>
    <property type="match status" value="1"/>
</dbReference>
<protein>
    <recommendedName>
        <fullName evidence="6 7">Small ribosomal subunit protein uS2</fullName>
    </recommendedName>
</protein>
<comment type="function">
    <text evidence="7">Required for the assembly and/or stability of the 40S ribosomal subunit. Required for the processing of the 20S rRNA-precursor to mature 18S rRNA in a late step of the maturation of 40S ribosomal subunits.</text>
</comment>
<dbReference type="Gene3D" id="3.40.50.10490">
    <property type="entry name" value="Glucose-6-phosphate isomerase like protein, domain 1"/>
    <property type="match status" value="1"/>
</dbReference>
<dbReference type="InterPro" id="IPR023591">
    <property type="entry name" value="Ribosomal_uS2_flav_dom_sf"/>
</dbReference>
<dbReference type="FunFam" id="3.40.50.10490:FF:000030">
    <property type="entry name" value="30S ribosomal protein S2"/>
    <property type="match status" value="1"/>
</dbReference>
<reference evidence="9" key="1">
    <citation type="submission" date="2015-07" db="EMBL/GenBank/DDBJ databases">
        <title>Adaptation to a free-living lifestyle via gene acquisitions in the diplomonad Trepomonas sp. PC1.</title>
        <authorList>
            <person name="Xu F."/>
            <person name="Jerlstrom-Hultqvist J."/>
            <person name="Kolisko M."/>
            <person name="Simpson A.G.B."/>
            <person name="Roger A.J."/>
            <person name="Svard S.G."/>
            <person name="Andersson J.O."/>
        </authorList>
    </citation>
    <scope>NUCLEOTIDE SEQUENCE</scope>
    <source>
        <strain evidence="9">PC1</strain>
    </source>
</reference>
<evidence type="ECO:0000256" key="2">
    <source>
        <dbReference type="ARBA" id="ARBA00006242"/>
    </source>
</evidence>
<evidence type="ECO:0000256" key="4">
    <source>
        <dbReference type="ARBA" id="ARBA00022980"/>
    </source>
</evidence>
<dbReference type="GO" id="GO:0003735">
    <property type="term" value="F:structural constituent of ribosome"/>
    <property type="evidence" value="ECO:0007669"/>
    <property type="project" value="UniProtKB-UniRule"/>
</dbReference>
<dbReference type="InterPro" id="IPR027498">
    <property type="entry name" value="Ribosomal_uS2_euk"/>
</dbReference>
<organism evidence="9">
    <name type="scientific">Trepomonas sp. PC1</name>
    <dbReference type="NCBI Taxonomy" id="1076344"/>
    <lineage>
        <taxon>Eukaryota</taxon>
        <taxon>Metamonada</taxon>
        <taxon>Diplomonadida</taxon>
        <taxon>Hexamitidae</taxon>
        <taxon>Hexamitinae</taxon>
        <taxon>Trepomonas</taxon>
    </lineage>
</organism>
<dbReference type="EMBL" id="GDID01004453">
    <property type="protein sequence ID" value="JAP92153.1"/>
    <property type="molecule type" value="Transcribed_RNA"/>
</dbReference>
<dbReference type="InterPro" id="IPR005707">
    <property type="entry name" value="Ribosomal_uS2_euk/arc"/>
</dbReference>
<dbReference type="Pfam" id="PF01015">
    <property type="entry name" value="Ribosomal_S3Ae"/>
    <property type="match status" value="1"/>
</dbReference>
<evidence type="ECO:0000313" key="9">
    <source>
        <dbReference type="EMBL" id="JAP92153.1"/>
    </source>
</evidence>
<evidence type="ECO:0000256" key="3">
    <source>
        <dbReference type="ARBA" id="ARBA00022490"/>
    </source>
</evidence>
<dbReference type="GO" id="GO:0022627">
    <property type="term" value="C:cytosolic small ribosomal subunit"/>
    <property type="evidence" value="ECO:0007669"/>
    <property type="project" value="UniProtKB-UniRule"/>
</dbReference>
<dbReference type="HAMAP" id="MF_03015">
    <property type="entry name" value="Ribosomal_S2_euk"/>
    <property type="match status" value="1"/>
</dbReference>
<dbReference type="SMART" id="SM01397">
    <property type="entry name" value="Ribosomal_S3Ae"/>
    <property type="match status" value="1"/>
</dbReference>
<dbReference type="InterPro" id="IPR018130">
    <property type="entry name" value="Ribosomal_uS2_CS"/>
</dbReference>
<dbReference type="Pfam" id="PF00318">
    <property type="entry name" value="Ribosomal_S2"/>
    <property type="match status" value="2"/>
</dbReference>
<sequence>MSYMNLNEKDVSKMILANSHLGNRSMERNMAFYIFGRQEDGTYIFNVEKTFAKIQLAARVACTIKNPEDICVIGAREECARAIHKFCKHTNCKSIVGRFMPGTFTNRQSPSFQEPKLIIVNDPVVDHQAILESSYANIPVIAFCNSDTKLNFVDVAIPCNNKGKKSAGLMLWFLCRELLRMRGAIKRDDEWEMADTFIQLTEEDIRKMAIGNNSSKKKKIIQRTKPDPYLRKEWFNVKAPVMFKHNDIGQTPVLKTAGLRVASECIKGRIYEANLGDLAENETVNGNSKFLLRAVQTTENNSQTNFAGYGITVHKHQSLFRKNCSKVDTVVNVNTKDGYHLRVFGIAFTDRDEKQRKINCYAKTSIVKRIRKAMADTITSEIKNVDVKGLMIKLAGQTIDSKMASQANKHGANLRDVLIYRVKLVQAPKFDAEKFQTQLYNGIAQDFGTKVEEK</sequence>
<dbReference type="AlphaFoldDB" id="A0A146K5I0"/>
<dbReference type="CDD" id="cd01425">
    <property type="entry name" value="RPS2"/>
    <property type="match status" value="1"/>
</dbReference>
<evidence type="ECO:0000256" key="8">
    <source>
        <dbReference type="RuleBase" id="RU003631"/>
    </source>
</evidence>
<keyword evidence="3 7" id="KW-0963">Cytoplasm</keyword>
<gene>
    <name evidence="9" type="ORF">TPC1_15996</name>
</gene>
<dbReference type="GO" id="GO:0000028">
    <property type="term" value="P:ribosomal small subunit assembly"/>
    <property type="evidence" value="ECO:0007669"/>
    <property type="project" value="UniProtKB-UniRule"/>
</dbReference>
<name>A0A146K5I0_9EUKA</name>
<dbReference type="InterPro" id="IPR001865">
    <property type="entry name" value="Ribosomal_uS2"/>
</dbReference>
<accession>A0A146K5I0</accession>
<dbReference type="GO" id="GO:0006412">
    <property type="term" value="P:translation"/>
    <property type="evidence" value="ECO:0007669"/>
    <property type="project" value="UniProtKB-UniRule"/>
</dbReference>
<evidence type="ECO:0000256" key="7">
    <source>
        <dbReference type="HAMAP-Rule" id="MF_03015"/>
    </source>
</evidence>
<keyword evidence="5 7" id="KW-0687">Ribonucleoprotein</keyword>
<dbReference type="PRINTS" id="PR00395">
    <property type="entry name" value="RIBOSOMALS2"/>
</dbReference>
<evidence type="ECO:0000256" key="6">
    <source>
        <dbReference type="ARBA" id="ARBA00035256"/>
    </source>
</evidence>
<evidence type="ECO:0000256" key="5">
    <source>
        <dbReference type="ARBA" id="ARBA00023274"/>
    </source>
</evidence>
<evidence type="ECO:0000256" key="1">
    <source>
        <dbReference type="ARBA" id="ARBA00004496"/>
    </source>
</evidence>
<comment type="subcellular location">
    <subcellularLocation>
        <location evidence="1 7">Cytoplasm</location>
    </subcellularLocation>
</comment>
<keyword evidence="4 7" id="KW-0689">Ribosomal protein</keyword>
<proteinExistence type="inferred from homology"/>
<comment type="similarity">
    <text evidence="2 7 8">Belongs to the universal ribosomal protein uS2 family.</text>
</comment>
<dbReference type="PROSITE" id="PS00963">
    <property type="entry name" value="RIBOSOMAL_S2_2"/>
    <property type="match status" value="1"/>
</dbReference>
<dbReference type="InterPro" id="IPR001593">
    <property type="entry name" value="Ribosomal_eS1"/>
</dbReference>
<dbReference type="SUPFAM" id="SSF52313">
    <property type="entry name" value="Ribosomal protein S2"/>
    <property type="match status" value="1"/>
</dbReference>
<comment type="subunit">
    <text evidence="7">Component of the small ribosomal subunit. Mature ribosomes consist of a small (40S) and a large (60S) subunit. The 40S subunit contains about 33 different proteins and 1 molecule of RNA (18S). The 60S subunit contains about 49 different proteins and 3 molecules of RNA (25S, 5.8S and 5S). Interacts with ribosomal protein S21.</text>
</comment>
<dbReference type="NCBIfam" id="TIGR01012">
    <property type="entry name" value="uS2_euk_arch"/>
    <property type="match status" value="1"/>
</dbReference>